<feature type="domain" description="Peptidase M16 N-terminal" evidence="1">
    <location>
        <begin position="40"/>
        <end position="153"/>
    </location>
</feature>
<dbReference type="Gene3D" id="3.30.830.10">
    <property type="entry name" value="Metalloenzyme, LuxS/M16 peptidase-like"/>
    <property type="match status" value="2"/>
</dbReference>
<keyword evidence="4" id="KW-1185">Reference proteome</keyword>
<dbReference type="InterPro" id="IPR011249">
    <property type="entry name" value="Metalloenz_LuxS/M16"/>
</dbReference>
<proteinExistence type="predicted"/>
<feature type="domain" description="Peptidase M16 C-terminal" evidence="2">
    <location>
        <begin position="183"/>
        <end position="358"/>
    </location>
</feature>
<dbReference type="PANTHER" id="PTHR11851:SF224">
    <property type="entry name" value="PROCESSING PROTEASE"/>
    <property type="match status" value="1"/>
</dbReference>
<dbReference type="PANTHER" id="PTHR11851">
    <property type="entry name" value="METALLOPROTEASE"/>
    <property type="match status" value="1"/>
</dbReference>
<dbReference type="EMBL" id="JAYGIL010000016">
    <property type="protein sequence ID" value="MEA5404083.1"/>
    <property type="molecule type" value="Genomic_DNA"/>
</dbReference>
<gene>
    <name evidence="3" type="ORF">VB776_14225</name>
</gene>
<dbReference type="Pfam" id="PF05193">
    <property type="entry name" value="Peptidase_M16_C"/>
    <property type="match status" value="1"/>
</dbReference>
<evidence type="ECO:0000259" key="1">
    <source>
        <dbReference type="Pfam" id="PF00675"/>
    </source>
</evidence>
<evidence type="ECO:0000313" key="4">
    <source>
        <dbReference type="Proteomes" id="UP001303899"/>
    </source>
</evidence>
<comment type="caution">
    <text evidence="3">The sequence shown here is derived from an EMBL/GenBank/DDBJ whole genome shotgun (WGS) entry which is preliminary data.</text>
</comment>
<dbReference type="Pfam" id="PF00675">
    <property type="entry name" value="Peptidase_M16"/>
    <property type="match status" value="1"/>
</dbReference>
<organism evidence="3 4">
    <name type="scientific">Arcicella gelida</name>
    <dbReference type="NCBI Taxonomy" id="2984195"/>
    <lineage>
        <taxon>Bacteria</taxon>
        <taxon>Pseudomonadati</taxon>
        <taxon>Bacteroidota</taxon>
        <taxon>Cytophagia</taxon>
        <taxon>Cytophagales</taxon>
        <taxon>Flectobacillaceae</taxon>
        <taxon>Arcicella</taxon>
    </lineage>
</organism>
<dbReference type="InterPro" id="IPR011765">
    <property type="entry name" value="Pept_M16_N"/>
</dbReference>
<protein>
    <submittedName>
        <fullName evidence="3">Pitrilysin family protein</fullName>
    </submittedName>
</protein>
<dbReference type="InterPro" id="IPR007863">
    <property type="entry name" value="Peptidase_M16_C"/>
</dbReference>
<dbReference type="InterPro" id="IPR050361">
    <property type="entry name" value="MPP/UQCRC_Complex"/>
</dbReference>
<dbReference type="RefSeq" id="WP_323697379.1">
    <property type="nucleotide sequence ID" value="NZ_JAYGIL010000016.1"/>
</dbReference>
<accession>A0ABU5S6G9</accession>
<evidence type="ECO:0000259" key="2">
    <source>
        <dbReference type="Pfam" id="PF05193"/>
    </source>
</evidence>
<reference evidence="3 4" key="1">
    <citation type="submission" date="2023-12" db="EMBL/GenBank/DDBJ databases">
        <title>Novel species of the genus Arcicella isolated from rivers.</title>
        <authorList>
            <person name="Lu H."/>
        </authorList>
    </citation>
    <scope>NUCLEOTIDE SEQUENCE [LARGE SCALE GENOMIC DNA]</scope>
    <source>
        <strain evidence="3 4">DC2W</strain>
    </source>
</reference>
<dbReference type="SUPFAM" id="SSF63411">
    <property type="entry name" value="LuxS/MPP-like metallohydrolase"/>
    <property type="match status" value="2"/>
</dbReference>
<sequence>MILDRVKSPAFQTIKQVAIPKIDSTMLSNGIPVHYISIGEQPVVKLEISFDAGNWYEKQNGVSLFVAKMLGEGTTKYSSSQISAFFDQYGAFIEFGHGLDRANITVYGLTKYLLTLLPMVKEILENAVFPEDELEKFKKIQLQTLEVNAGKTSFIANKVFRKKVFGDNHSYGNSLDEEAIQAINRNTLLDFYQNFWLSKKPRIFLSGKITETEVSLLEDFFGKTKVQSIVKDISLNKVEYDILEKSVLIEKEDSIQSSIRMGKGMMTRKHPDYFKMLVLNETLGGYFGSRLMSNIREEKGLTYGISSNIAPFSKAGYFVIGTDVKRENTQQTIDEIYKEIDILQKELIKDDELEVVKNYMIGSFAGSLNTPFDILDRYKVILSEELPLDFYDCYIQHIQAINAEMVLEAANQHLVTDSLIEIVVGGK</sequence>
<name>A0ABU5S6G9_9BACT</name>
<evidence type="ECO:0000313" key="3">
    <source>
        <dbReference type="EMBL" id="MEA5404083.1"/>
    </source>
</evidence>
<dbReference type="Proteomes" id="UP001303899">
    <property type="component" value="Unassembled WGS sequence"/>
</dbReference>